<dbReference type="GO" id="GO:0005886">
    <property type="term" value="C:plasma membrane"/>
    <property type="evidence" value="ECO:0007669"/>
    <property type="project" value="UniProtKB-SubCell"/>
</dbReference>
<keyword evidence="3" id="KW-0813">Transport</keyword>
<comment type="similarity">
    <text evidence="2">Belongs to the auxin efflux carrier (TC 2.A.69) family.</text>
</comment>
<keyword evidence="7 8" id="KW-0472">Membrane</keyword>
<accession>A0A4Q0S851</accession>
<dbReference type="AlphaFoldDB" id="A0A4Q0S851"/>
<evidence type="ECO:0000256" key="6">
    <source>
        <dbReference type="ARBA" id="ARBA00022989"/>
    </source>
</evidence>
<dbReference type="GO" id="GO:0055085">
    <property type="term" value="P:transmembrane transport"/>
    <property type="evidence" value="ECO:0007669"/>
    <property type="project" value="InterPro"/>
</dbReference>
<gene>
    <name evidence="9" type="ORF">XH94_34910</name>
</gene>
<feature type="transmembrane region" description="Helical" evidence="8">
    <location>
        <begin position="257"/>
        <end position="279"/>
    </location>
</feature>
<dbReference type="EMBL" id="LBJM01000093">
    <property type="protein sequence ID" value="RXH30896.1"/>
    <property type="molecule type" value="Genomic_DNA"/>
</dbReference>
<evidence type="ECO:0000256" key="3">
    <source>
        <dbReference type="ARBA" id="ARBA00022448"/>
    </source>
</evidence>
<feature type="transmembrane region" description="Helical" evidence="8">
    <location>
        <begin position="6"/>
        <end position="25"/>
    </location>
</feature>
<organism evidence="9 10">
    <name type="scientific">Bradyrhizobium zhanjiangense</name>
    <dbReference type="NCBI Taxonomy" id="1325107"/>
    <lineage>
        <taxon>Bacteria</taxon>
        <taxon>Pseudomonadati</taxon>
        <taxon>Pseudomonadota</taxon>
        <taxon>Alphaproteobacteria</taxon>
        <taxon>Hyphomicrobiales</taxon>
        <taxon>Nitrobacteraceae</taxon>
        <taxon>Bradyrhizobium</taxon>
    </lineage>
</organism>
<name>A0A4Q0S851_9BRAD</name>
<protein>
    <submittedName>
        <fullName evidence="9">Permease</fullName>
    </submittedName>
</protein>
<feature type="transmembrane region" description="Helical" evidence="8">
    <location>
        <begin position="66"/>
        <end position="86"/>
    </location>
</feature>
<dbReference type="Pfam" id="PF03547">
    <property type="entry name" value="Mem_trans"/>
    <property type="match status" value="1"/>
</dbReference>
<evidence type="ECO:0000256" key="1">
    <source>
        <dbReference type="ARBA" id="ARBA00004651"/>
    </source>
</evidence>
<evidence type="ECO:0000313" key="9">
    <source>
        <dbReference type="EMBL" id="RXH30896.1"/>
    </source>
</evidence>
<comment type="caution">
    <text evidence="9">The sequence shown here is derived from an EMBL/GenBank/DDBJ whole genome shotgun (WGS) entry which is preliminary data.</text>
</comment>
<feature type="transmembrane region" description="Helical" evidence="8">
    <location>
        <begin position="98"/>
        <end position="120"/>
    </location>
</feature>
<dbReference type="InterPro" id="IPR038770">
    <property type="entry name" value="Na+/solute_symporter_sf"/>
</dbReference>
<feature type="transmembrane region" description="Helical" evidence="8">
    <location>
        <begin position="291"/>
        <end position="313"/>
    </location>
</feature>
<dbReference type="InterPro" id="IPR004776">
    <property type="entry name" value="Mem_transp_PIN-like"/>
</dbReference>
<keyword evidence="4" id="KW-1003">Cell membrane</keyword>
<comment type="subcellular location">
    <subcellularLocation>
        <location evidence="1">Cell membrane</location>
        <topology evidence="1">Multi-pass membrane protein</topology>
    </subcellularLocation>
</comment>
<reference evidence="9 10" key="1">
    <citation type="submission" date="2015-04" db="EMBL/GenBank/DDBJ databases">
        <title>Comparative genomics of rhizobia nodulating Arachis hypogaea in China.</title>
        <authorList>
            <person name="Li Y."/>
        </authorList>
    </citation>
    <scope>NUCLEOTIDE SEQUENCE [LARGE SCALE GENOMIC DNA]</scope>
    <source>
        <strain evidence="9 10">CCBAU 51787</strain>
    </source>
</reference>
<dbReference type="Proteomes" id="UP000290565">
    <property type="component" value="Unassembled WGS sequence"/>
</dbReference>
<evidence type="ECO:0000256" key="8">
    <source>
        <dbReference type="SAM" id="Phobius"/>
    </source>
</evidence>
<keyword evidence="5 8" id="KW-0812">Transmembrane</keyword>
<evidence type="ECO:0000256" key="4">
    <source>
        <dbReference type="ARBA" id="ARBA00022475"/>
    </source>
</evidence>
<evidence type="ECO:0000256" key="2">
    <source>
        <dbReference type="ARBA" id="ARBA00010145"/>
    </source>
</evidence>
<feature type="transmembrane region" description="Helical" evidence="8">
    <location>
        <begin position="37"/>
        <end position="54"/>
    </location>
</feature>
<dbReference type="PANTHER" id="PTHR36838">
    <property type="entry name" value="AUXIN EFFLUX CARRIER FAMILY PROTEIN"/>
    <property type="match status" value="1"/>
</dbReference>
<proteinExistence type="inferred from homology"/>
<evidence type="ECO:0000256" key="7">
    <source>
        <dbReference type="ARBA" id="ARBA00023136"/>
    </source>
</evidence>
<dbReference type="Gene3D" id="1.20.1530.20">
    <property type="match status" value="1"/>
</dbReference>
<feature type="transmembrane region" description="Helical" evidence="8">
    <location>
        <begin position="228"/>
        <end position="251"/>
    </location>
</feature>
<feature type="transmembrane region" description="Helical" evidence="8">
    <location>
        <begin position="201"/>
        <end position="221"/>
    </location>
</feature>
<feature type="transmembrane region" description="Helical" evidence="8">
    <location>
        <begin position="126"/>
        <end position="145"/>
    </location>
</feature>
<evidence type="ECO:0000313" key="10">
    <source>
        <dbReference type="Proteomes" id="UP000290565"/>
    </source>
</evidence>
<dbReference type="RefSeq" id="WP_128947299.1">
    <property type="nucleotide sequence ID" value="NZ_LBJM01000093.1"/>
</dbReference>
<keyword evidence="6 8" id="KW-1133">Transmembrane helix</keyword>
<sequence>MATLLIVAPVFALIAAGYAAVLFRFVSDSAHKGISEFAFSIAIPALLFRTIVVSEFPDVSPYRMWGAYYGALALTWIAALALSALLRQRREDSEDGVVFAIGSVYGNIVMLGIPLTLSALGNEAAGPMALILSVNTPLLWLCGILQMELVSRKRTDSALSVISPVLADLARNPLMLAIGFGVIWRFTGLGLNPVVDRTIELLAQAGSPTALIALGINLFRFEVKGEKLSILVMCALKLMAMPAAAFALAKLLDLPPLAAGVIVLFAAMPTGANAYIFAVQYQRLVNPVSGAVALGTLLAAVTLPVVVWVWVVAGVR</sequence>
<evidence type="ECO:0000256" key="5">
    <source>
        <dbReference type="ARBA" id="ARBA00022692"/>
    </source>
</evidence>